<organism evidence="2 3">
    <name type="scientific">Karstenula rhodostoma CBS 690.94</name>
    <dbReference type="NCBI Taxonomy" id="1392251"/>
    <lineage>
        <taxon>Eukaryota</taxon>
        <taxon>Fungi</taxon>
        <taxon>Dikarya</taxon>
        <taxon>Ascomycota</taxon>
        <taxon>Pezizomycotina</taxon>
        <taxon>Dothideomycetes</taxon>
        <taxon>Pleosporomycetidae</taxon>
        <taxon>Pleosporales</taxon>
        <taxon>Massarineae</taxon>
        <taxon>Didymosphaeriaceae</taxon>
        <taxon>Karstenula</taxon>
    </lineage>
</organism>
<dbReference type="AlphaFoldDB" id="A0A9P4U9R5"/>
<feature type="compositionally biased region" description="Basic and acidic residues" evidence="1">
    <location>
        <begin position="24"/>
        <end position="40"/>
    </location>
</feature>
<comment type="caution">
    <text evidence="2">The sequence shown here is derived from an EMBL/GenBank/DDBJ whole genome shotgun (WGS) entry which is preliminary data.</text>
</comment>
<name>A0A9P4U9R5_9PLEO</name>
<accession>A0A9P4U9R5</accession>
<dbReference type="Proteomes" id="UP000799764">
    <property type="component" value="Unassembled WGS sequence"/>
</dbReference>
<keyword evidence="3" id="KW-1185">Reference proteome</keyword>
<feature type="region of interest" description="Disordered" evidence="1">
    <location>
        <begin position="1"/>
        <end position="49"/>
    </location>
</feature>
<proteinExistence type="predicted"/>
<evidence type="ECO:0000313" key="2">
    <source>
        <dbReference type="EMBL" id="KAF2441352.1"/>
    </source>
</evidence>
<gene>
    <name evidence="2" type="ORF">P171DRAFT_95458</name>
</gene>
<sequence>MLRPHRVHDTSGHPPTRTAPVHTAGHDTTRRDTTRHDTHCESPGVEARGSTGRSVVETRCAWVVCVSAHACCTGLSCSSRLYRTTPVNRHGQKGRERGHVRPIIALSPTARKQEETAPKIRRVCSPLHGRFSFSWNLTLPVGSGCLEPKMLFCECDRICVVHEGTQQLAGARVL</sequence>
<evidence type="ECO:0000313" key="3">
    <source>
        <dbReference type="Proteomes" id="UP000799764"/>
    </source>
</evidence>
<dbReference type="EMBL" id="MU001506">
    <property type="protein sequence ID" value="KAF2441352.1"/>
    <property type="molecule type" value="Genomic_DNA"/>
</dbReference>
<protein>
    <submittedName>
        <fullName evidence="2">Uncharacterized protein</fullName>
    </submittedName>
</protein>
<reference evidence="2" key="1">
    <citation type="journal article" date="2020" name="Stud. Mycol.">
        <title>101 Dothideomycetes genomes: a test case for predicting lifestyles and emergence of pathogens.</title>
        <authorList>
            <person name="Haridas S."/>
            <person name="Albert R."/>
            <person name="Binder M."/>
            <person name="Bloem J."/>
            <person name="Labutti K."/>
            <person name="Salamov A."/>
            <person name="Andreopoulos B."/>
            <person name="Baker S."/>
            <person name="Barry K."/>
            <person name="Bills G."/>
            <person name="Bluhm B."/>
            <person name="Cannon C."/>
            <person name="Castanera R."/>
            <person name="Culley D."/>
            <person name="Daum C."/>
            <person name="Ezra D."/>
            <person name="Gonzalez J."/>
            <person name="Henrissat B."/>
            <person name="Kuo A."/>
            <person name="Liang C."/>
            <person name="Lipzen A."/>
            <person name="Lutzoni F."/>
            <person name="Magnuson J."/>
            <person name="Mondo S."/>
            <person name="Nolan M."/>
            <person name="Ohm R."/>
            <person name="Pangilinan J."/>
            <person name="Park H.-J."/>
            <person name="Ramirez L."/>
            <person name="Alfaro M."/>
            <person name="Sun H."/>
            <person name="Tritt A."/>
            <person name="Yoshinaga Y."/>
            <person name="Zwiers L.-H."/>
            <person name="Turgeon B."/>
            <person name="Goodwin S."/>
            <person name="Spatafora J."/>
            <person name="Crous P."/>
            <person name="Grigoriev I."/>
        </authorList>
    </citation>
    <scope>NUCLEOTIDE SEQUENCE</scope>
    <source>
        <strain evidence="2">CBS 690.94</strain>
    </source>
</reference>
<dbReference type="OrthoDB" id="10474448at2759"/>
<evidence type="ECO:0000256" key="1">
    <source>
        <dbReference type="SAM" id="MobiDB-lite"/>
    </source>
</evidence>